<dbReference type="EMBL" id="VYZB01000848">
    <property type="protein sequence ID" value="NWS76981.1"/>
    <property type="molecule type" value="Genomic_DNA"/>
</dbReference>
<dbReference type="SUPFAM" id="SSF47323">
    <property type="entry name" value="Anticodon-binding domain of a subclass of class I aminoacyl-tRNA synthetases"/>
    <property type="match status" value="1"/>
</dbReference>
<dbReference type="GO" id="GO:0005524">
    <property type="term" value="F:ATP binding"/>
    <property type="evidence" value="ECO:0007669"/>
    <property type="project" value="UniProtKB-KW"/>
</dbReference>
<evidence type="ECO:0000259" key="6">
    <source>
        <dbReference type="Pfam" id="PF09334"/>
    </source>
</evidence>
<keyword evidence="1" id="KW-0436">Ligase</keyword>
<keyword evidence="8" id="KW-1185">Reference proteome</keyword>
<dbReference type="InterPro" id="IPR015413">
    <property type="entry name" value="Methionyl/Leucyl_tRNA_Synth"/>
</dbReference>
<evidence type="ECO:0000313" key="8">
    <source>
        <dbReference type="Proteomes" id="UP000549499"/>
    </source>
</evidence>
<dbReference type="Proteomes" id="UP000549499">
    <property type="component" value="Unassembled WGS sequence"/>
</dbReference>
<gene>
    <name evidence="7" type="primary">Mars_1</name>
    <name evidence="7" type="ORF">CROSUL_R15407</name>
</gene>
<dbReference type="InterPro" id="IPR014729">
    <property type="entry name" value="Rossmann-like_a/b/a_fold"/>
</dbReference>
<accession>A0A7K5I5Q8</accession>
<feature type="domain" description="Methionyl/Leucyl tRNA synthetase" evidence="6">
    <location>
        <begin position="2"/>
        <end position="66"/>
    </location>
</feature>
<evidence type="ECO:0000256" key="2">
    <source>
        <dbReference type="ARBA" id="ARBA00022741"/>
    </source>
</evidence>
<feature type="non-terminal residue" evidence="7">
    <location>
        <position position="138"/>
    </location>
</feature>
<keyword evidence="3" id="KW-0067">ATP-binding</keyword>
<dbReference type="InterPro" id="IPR009080">
    <property type="entry name" value="tRNAsynth_Ia_anticodon-bd"/>
</dbReference>
<dbReference type="GO" id="GO:0004825">
    <property type="term" value="F:methionine-tRNA ligase activity"/>
    <property type="evidence" value="ECO:0007669"/>
    <property type="project" value="InterPro"/>
</dbReference>
<name>A0A7K5I5Q8_CROSL</name>
<evidence type="ECO:0000256" key="3">
    <source>
        <dbReference type="ARBA" id="ARBA00022840"/>
    </source>
</evidence>
<dbReference type="PANTHER" id="PTHR45765:SF1">
    <property type="entry name" value="METHIONINE--TRNA LIGASE, CYTOPLASMIC"/>
    <property type="match status" value="1"/>
</dbReference>
<keyword evidence="5" id="KW-0030">Aminoacyl-tRNA synthetase</keyword>
<dbReference type="GO" id="GO:0006431">
    <property type="term" value="P:methionyl-tRNA aminoacylation"/>
    <property type="evidence" value="ECO:0007669"/>
    <property type="project" value="TreeGrafter"/>
</dbReference>
<evidence type="ECO:0000313" key="7">
    <source>
        <dbReference type="EMBL" id="NWS76981.1"/>
    </source>
</evidence>
<proteinExistence type="predicted"/>
<dbReference type="Pfam" id="PF09334">
    <property type="entry name" value="tRNA-synt_1g"/>
    <property type="match status" value="1"/>
</dbReference>
<dbReference type="Gene3D" id="3.40.50.620">
    <property type="entry name" value="HUPs"/>
    <property type="match status" value="1"/>
</dbReference>
<dbReference type="GO" id="GO:0017101">
    <property type="term" value="C:aminoacyl-tRNA synthetase multienzyme complex"/>
    <property type="evidence" value="ECO:0007669"/>
    <property type="project" value="TreeGrafter"/>
</dbReference>
<dbReference type="OrthoDB" id="5844513at2759"/>
<keyword evidence="4" id="KW-0648">Protein biosynthesis</keyword>
<evidence type="ECO:0000256" key="1">
    <source>
        <dbReference type="ARBA" id="ARBA00022598"/>
    </source>
</evidence>
<feature type="non-terminal residue" evidence="7">
    <location>
        <position position="1"/>
    </location>
</feature>
<protein>
    <submittedName>
        <fullName evidence="7">SYMC protein</fullName>
    </submittedName>
</protein>
<dbReference type="AlphaFoldDB" id="A0A7K5I5Q8"/>
<dbReference type="GO" id="GO:0005829">
    <property type="term" value="C:cytosol"/>
    <property type="evidence" value="ECO:0007669"/>
    <property type="project" value="TreeGrafter"/>
</dbReference>
<organism evidence="7 8">
    <name type="scientific">Crotophaga sulcirostris</name>
    <name type="common">Groove-billed ani</name>
    <dbReference type="NCBI Taxonomy" id="33598"/>
    <lineage>
        <taxon>Eukaryota</taxon>
        <taxon>Metazoa</taxon>
        <taxon>Chordata</taxon>
        <taxon>Craniata</taxon>
        <taxon>Vertebrata</taxon>
        <taxon>Euteleostomi</taxon>
        <taxon>Archelosauria</taxon>
        <taxon>Archosauria</taxon>
        <taxon>Dinosauria</taxon>
        <taxon>Saurischia</taxon>
        <taxon>Theropoda</taxon>
        <taxon>Coelurosauria</taxon>
        <taxon>Aves</taxon>
        <taxon>Neognathae</taxon>
        <taxon>Neoaves</taxon>
        <taxon>Otidimorphae</taxon>
        <taxon>Cuculiformes</taxon>
        <taxon>Crotophagidae</taxon>
        <taxon>Crotophaga</taxon>
    </lineage>
</organism>
<sequence length="138" mass="15648">GKFSKSRGVGVFGDMAKDTGIPADIWRFYLLYLRPEGQDSAFSWSDLLLKNNSELLNNLGNFINRFWEALVGQGLSLSPRSPHSCSIFIPRAGMFVCKFFGGTVPEMVLTPDDKRLLARVTLELHQYHQLLEKVRWVA</sequence>
<dbReference type="SUPFAM" id="SSF52374">
    <property type="entry name" value="Nucleotidylyl transferase"/>
    <property type="match status" value="1"/>
</dbReference>
<keyword evidence="2" id="KW-0547">Nucleotide-binding</keyword>
<reference evidence="7 8" key="1">
    <citation type="submission" date="2019-09" db="EMBL/GenBank/DDBJ databases">
        <title>Bird 10,000 Genomes (B10K) Project - Family phase.</title>
        <authorList>
            <person name="Zhang G."/>
        </authorList>
    </citation>
    <scope>NUCLEOTIDE SEQUENCE [LARGE SCALE GENOMIC DNA]</scope>
    <source>
        <strain evidence="7">B10K-DU-003-44</strain>
        <tissue evidence="7">Muscle</tissue>
    </source>
</reference>
<dbReference type="InterPro" id="IPR023458">
    <property type="entry name" value="Met-tRNA_ligase_1"/>
</dbReference>
<evidence type="ECO:0000256" key="5">
    <source>
        <dbReference type="ARBA" id="ARBA00023146"/>
    </source>
</evidence>
<comment type="caution">
    <text evidence="7">The sequence shown here is derived from an EMBL/GenBank/DDBJ whole genome shotgun (WGS) entry which is preliminary data.</text>
</comment>
<evidence type="ECO:0000256" key="4">
    <source>
        <dbReference type="ARBA" id="ARBA00022917"/>
    </source>
</evidence>
<dbReference type="PANTHER" id="PTHR45765">
    <property type="entry name" value="METHIONINE--TRNA LIGASE"/>
    <property type="match status" value="1"/>
</dbReference>